<proteinExistence type="predicted"/>
<dbReference type="Proteomes" id="UP000433737">
    <property type="component" value="Unassembled WGS sequence"/>
</dbReference>
<sequence>MVIKWEQAALGRLNTRYSGYQTQLASNDLSQQADNPAESGFLLATVVSTNMRGFSL</sequence>
<name>A0AAX3JBU0_9GAMM</name>
<reference evidence="1 2" key="1">
    <citation type="submission" date="2019-10" db="EMBL/GenBank/DDBJ databases">
        <authorList>
            <person name="Karimi E."/>
        </authorList>
    </citation>
    <scope>NUCLEOTIDE SEQUENCE [LARGE SCALE GENOMIC DNA]</scope>
    <source>
        <strain evidence="1">Pantoea sp. 111</strain>
    </source>
</reference>
<evidence type="ECO:0000313" key="1">
    <source>
        <dbReference type="EMBL" id="VXC56607.1"/>
    </source>
</evidence>
<gene>
    <name evidence="1" type="ORF">PANT111_520053</name>
</gene>
<comment type="caution">
    <text evidence="1">The sequence shown here is derived from an EMBL/GenBank/DDBJ whole genome shotgun (WGS) entry which is preliminary data.</text>
</comment>
<dbReference type="AlphaFoldDB" id="A0AAX3JBU0"/>
<protein>
    <submittedName>
        <fullName evidence="1">Uncharacterized protein</fullName>
    </submittedName>
</protein>
<dbReference type="EMBL" id="CABWMH010000048">
    <property type="protein sequence ID" value="VXC56607.1"/>
    <property type="molecule type" value="Genomic_DNA"/>
</dbReference>
<evidence type="ECO:0000313" key="2">
    <source>
        <dbReference type="Proteomes" id="UP000433737"/>
    </source>
</evidence>
<accession>A0AAX3JBU0</accession>
<organism evidence="1 2">
    <name type="scientific">Pantoea brenneri</name>
    <dbReference type="NCBI Taxonomy" id="472694"/>
    <lineage>
        <taxon>Bacteria</taxon>
        <taxon>Pseudomonadati</taxon>
        <taxon>Pseudomonadota</taxon>
        <taxon>Gammaproteobacteria</taxon>
        <taxon>Enterobacterales</taxon>
        <taxon>Erwiniaceae</taxon>
        <taxon>Pantoea</taxon>
    </lineage>
</organism>